<dbReference type="InterPro" id="IPR002347">
    <property type="entry name" value="SDR_fam"/>
</dbReference>
<comment type="similarity">
    <text evidence="1">Belongs to the short-chain dehydrogenases/reductases (SDR) family.</text>
</comment>
<organism evidence="4 5">
    <name type="scientific">Sinorhizobium saheli</name>
    <dbReference type="NCBI Taxonomy" id="36856"/>
    <lineage>
        <taxon>Bacteria</taxon>
        <taxon>Pseudomonadati</taxon>
        <taxon>Pseudomonadota</taxon>
        <taxon>Alphaproteobacteria</taxon>
        <taxon>Hyphomicrobiales</taxon>
        <taxon>Rhizobiaceae</taxon>
        <taxon>Sinorhizobium/Ensifer group</taxon>
        <taxon>Sinorhizobium</taxon>
    </lineage>
</organism>
<dbReference type="CDD" id="cd05233">
    <property type="entry name" value="SDR_c"/>
    <property type="match status" value="1"/>
</dbReference>
<dbReference type="SMART" id="SM00822">
    <property type="entry name" value="PKS_KR"/>
    <property type="match status" value="1"/>
</dbReference>
<dbReference type="RefSeq" id="WP_066871129.1">
    <property type="nucleotide sequence ID" value="NZ_LNQB01000063.1"/>
</dbReference>
<sequence>MRNCTTQRIAVVTGGTSGIGLATARHLLARGCRVAVFGQKLINVESAAEALSQDFGSERVFARAVDLAEPTQITSFFRELDECWGKAEILICNAGVSPKGPDGPTPFQEITLEEWNAVLSVNLTGAMLCCQAALPGMIEAGFGRIVFVGSIAGRAMPRIAGTAYVASKAALSGLARSLVARHAAQGISVNVVAPGRIATEMAGPRESAVNRAAVARIPAGRMGEPEEVAAAIGFLTSDEAAFINGAVIDVNGGEYAPL</sequence>
<dbReference type="PANTHER" id="PTHR42760">
    <property type="entry name" value="SHORT-CHAIN DEHYDROGENASES/REDUCTASES FAMILY MEMBER"/>
    <property type="match status" value="1"/>
</dbReference>
<keyword evidence="5" id="KW-1185">Reference proteome</keyword>
<dbReference type="STRING" id="36856.ATB98_01230"/>
<dbReference type="Gene3D" id="3.40.50.720">
    <property type="entry name" value="NAD(P)-binding Rossmann-like Domain"/>
    <property type="match status" value="1"/>
</dbReference>
<dbReference type="SUPFAM" id="SSF51735">
    <property type="entry name" value="NAD(P)-binding Rossmann-fold domains"/>
    <property type="match status" value="1"/>
</dbReference>
<dbReference type="Pfam" id="PF13561">
    <property type="entry name" value="adh_short_C2"/>
    <property type="match status" value="1"/>
</dbReference>
<proteinExistence type="inferred from homology"/>
<dbReference type="OrthoDB" id="9779623at2"/>
<dbReference type="FunFam" id="3.40.50.720:FF:000173">
    <property type="entry name" value="3-oxoacyl-[acyl-carrier protein] reductase"/>
    <property type="match status" value="1"/>
</dbReference>
<dbReference type="EMBL" id="LNQB01000063">
    <property type="protein sequence ID" value="OAP48005.1"/>
    <property type="molecule type" value="Genomic_DNA"/>
</dbReference>
<evidence type="ECO:0000259" key="3">
    <source>
        <dbReference type="SMART" id="SM00822"/>
    </source>
</evidence>
<dbReference type="InterPro" id="IPR036291">
    <property type="entry name" value="NAD(P)-bd_dom_sf"/>
</dbReference>
<name>A0A178YMK9_SINSA</name>
<dbReference type="InterPro" id="IPR057326">
    <property type="entry name" value="KR_dom"/>
</dbReference>
<gene>
    <name evidence="4" type="ORF">ATB98_01230</name>
</gene>
<dbReference type="GO" id="GO:0016616">
    <property type="term" value="F:oxidoreductase activity, acting on the CH-OH group of donors, NAD or NADP as acceptor"/>
    <property type="evidence" value="ECO:0007669"/>
    <property type="project" value="TreeGrafter"/>
</dbReference>
<evidence type="ECO:0000256" key="1">
    <source>
        <dbReference type="ARBA" id="ARBA00006484"/>
    </source>
</evidence>
<dbReference type="NCBIfam" id="NF009466">
    <property type="entry name" value="PRK12826.1-2"/>
    <property type="match status" value="1"/>
</dbReference>
<dbReference type="Proteomes" id="UP000078507">
    <property type="component" value="Unassembled WGS sequence"/>
</dbReference>
<comment type="caution">
    <text evidence="4">The sequence shown here is derived from an EMBL/GenBank/DDBJ whole genome shotgun (WGS) entry which is preliminary data.</text>
</comment>
<reference evidence="4 5" key="1">
    <citation type="submission" date="2015-11" db="EMBL/GenBank/DDBJ databases">
        <title>Ensifer anhuiense sp. nov., an effective nitrogen fixation bacterium with Glycine soja.</title>
        <authorList>
            <person name="Yan H."/>
            <person name="Chen W."/>
        </authorList>
    </citation>
    <scope>NUCLEOTIDE SEQUENCE [LARGE SCALE GENOMIC DNA]</scope>
    <source>
        <strain evidence="4 5">LMG 7837</strain>
    </source>
</reference>
<feature type="domain" description="Ketoreductase" evidence="3">
    <location>
        <begin position="8"/>
        <end position="195"/>
    </location>
</feature>
<evidence type="ECO:0000313" key="5">
    <source>
        <dbReference type="Proteomes" id="UP000078507"/>
    </source>
</evidence>
<accession>A0A178YMK9</accession>
<dbReference type="PRINTS" id="PR00081">
    <property type="entry name" value="GDHRDH"/>
</dbReference>
<keyword evidence="2" id="KW-0560">Oxidoreductase</keyword>
<dbReference type="PANTHER" id="PTHR42760:SF129">
    <property type="entry name" value="OXIDOREDUCTASE"/>
    <property type="match status" value="1"/>
</dbReference>
<dbReference type="AlphaFoldDB" id="A0A178YMK9"/>
<dbReference type="PRINTS" id="PR00080">
    <property type="entry name" value="SDRFAMILY"/>
</dbReference>
<evidence type="ECO:0000313" key="4">
    <source>
        <dbReference type="EMBL" id="OAP48005.1"/>
    </source>
</evidence>
<protein>
    <submittedName>
        <fullName evidence="4">3-ketoacyl-ACP reductase</fullName>
    </submittedName>
</protein>
<dbReference type="GO" id="GO:0030497">
    <property type="term" value="P:fatty acid elongation"/>
    <property type="evidence" value="ECO:0007669"/>
    <property type="project" value="TreeGrafter"/>
</dbReference>
<evidence type="ECO:0000256" key="2">
    <source>
        <dbReference type="ARBA" id="ARBA00023002"/>
    </source>
</evidence>